<evidence type="ECO:0000313" key="1">
    <source>
        <dbReference type="EMBL" id="MDW3125600.1"/>
    </source>
</evidence>
<dbReference type="RefSeq" id="WP_144169148.1">
    <property type="nucleotide sequence ID" value="NZ_CACRSV010000033.1"/>
</dbReference>
<evidence type="ECO:0000313" key="2">
    <source>
        <dbReference type="Proteomes" id="UP001277803"/>
    </source>
</evidence>
<name>A0AB35S6R1_BIFLN</name>
<protein>
    <submittedName>
        <fullName evidence="1">Uncharacterized protein</fullName>
    </submittedName>
</protein>
<comment type="caution">
    <text evidence="1">The sequence shown here is derived from an EMBL/GenBank/DDBJ whole genome shotgun (WGS) entry which is preliminary data.</text>
</comment>
<organism evidence="1 2">
    <name type="scientific">Bifidobacterium longum</name>
    <dbReference type="NCBI Taxonomy" id="216816"/>
    <lineage>
        <taxon>Bacteria</taxon>
        <taxon>Bacillati</taxon>
        <taxon>Actinomycetota</taxon>
        <taxon>Actinomycetes</taxon>
        <taxon>Bifidobacteriales</taxon>
        <taxon>Bifidobacteriaceae</taxon>
        <taxon>Bifidobacterium</taxon>
    </lineage>
</organism>
<reference evidence="1" key="1">
    <citation type="submission" date="2023-10" db="EMBL/GenBank/DDBJ databases">
        <title>Rapid discrimination of Bifidobacterium longum Subspecies based on MALDI-TOF MS and Machine Learning.</title>
        <authorList>
            <person name="Chen J."/>
        </authorList>
    </citation>
    <scope>NUCLEOTIDE SEQUENCE</scope>
    <source>
        <strain evidence="1">YGMCC0039</strain>
    </source>
</reference>
<gene>
    <name evidence="1" type="ORF">RS890_00330</name>
</gene>
<accession>A0AB35S6R1</accession>
<dbReference type="Proteomes" id="UP001277803">
    <property type="component" value="Unassembled WGS sequence"/>
</dbReference>
<sequence>MPNPYPQDDARWDSTELWFESIALTDANGIAHVTDDRRIVVDAGGHIAVEPSVEAVGVEVQVDSVAAQHDLPANAELLGVASANPITVDALADNTCTTYFGQAQAIWRVSTETSGIVCSTNALMPSS</sequence>
<proteinExistence type="predicted"/>
<dbReference type="AlphaFoldDB" id="A0AB35S6R1"/>
<dbReference type="EMBL" id="JAWLRA010000001">
    <property type="protein sequence ID" value="MDW3125600.1"/>
    <property type="molecule type" value="Genomic_DNA"/>
</dbReference>